<accession>A0A8T1CDL6</accession>
<evidence type="ECO:0000313" key="1">
    <source>
        <dbReference type="EMBL" id="KAG2919646.1"/>
    </source>
</evidence>
<sequence>MDTTNYRLDTHCRVQSTREAASQSTGGRRLCPGGLGEVPRLASATALDTDLLQKEQRLYDEWLSRQPPAVERREYPIPTAAARRPQPEGAAPELTCTERWAKIDAVAEAITPTVGTGADVDMAHTGVSGSDSKILNAAVGPCDAEGESVSAVLHARAVSLHGTKCGVDRERFGDRTNSAEKDTTANFGV</sequence>
<proteinExistence type="predicted"/>
<dbReference type="AlphaFoldDB" id="A0A8T1CDL6"/>
<dbReference type="Proteomes" id="UP000736787">
    <property type="component" value="Unassembled WGS sequence"/>
</dbReference>
<name>A0A8T1CDL6_9STRA</name>
<comment type="caution">
    <text evidence="1">The sequence shown here is derived from an EMBL/GenBank/DDBJ whole genome shotgun (WGS) entry which is preliminary data.</text>
</comment>
<gene>
    <name evidence="1" type="ORF">PC117_g16720</name>
</gene>
<evidence type="ECO:0000313" key="2">
    <source>
        <dbReference type="Proteomes" id="UP000736787"/>
    </source>
</evidence>
<organism evidence="1 2">
    <name type="scientific">Phytophthora cactorum</name>
    <dbReference type="NCBI Taxonomy" id="29920"/>
    <lineage>
        <taxon>Eukaryota</taxon>
        <taxon>Sar</taxon>
        <taxon>Stramenopiles</taxon>
        <taxon>Oomycota</taxon>
        <taxon>Peronosporomycetes</taxon>
        <taxon>Peronosporales</taxon>
        <taxon>Peronosporaceae</taxon>
        <taxon>Phytophthora</taxon>
    </lineage>
</organism>
<reference evidence="1" key="1">
    <citation type="submission" date="2018-10" db="EMBL/GenBank/DDBJ databases">
        <title>Effector identification in a new, highly contiguous assembly of the strawberry crown rot pathogen Phytophthora cactorum.</title>
        <authorList>
            <person name="Armitage A.D."/>
            <person name="Nellist C.F."/>
            <person name="Bates H."/>
            <person name="Vickerstaff R.J."/>
            <person name="Harrison R.J."/>
        </authorList>
    </citation>
    <scope>NUCLEOTIDE SEQUENCE</scope>
    <source>
        <strain evidence="1">4040</strain>
    </source>
</reference>
<dbReference type="VEuPathDB" id="FungiDB:PC110_g17281"/>
<dbReference type="EMBL" id="RCMK01000602">
    <property type="protein sequence ID" value="KAG2919646.1"/>
    <property type="molecule type" value="Genomic_DNA"/>
</dbReference>
<protein>
    <submittedName>
        <fullName evidence="1">Uncharacterized protein</fullName>
    </submittedName>
</protein>